<evidence type="ECO:0000313" key="3">
    <source>
        <dbReference type="EMBL" id="REA57670.1"/>
    </source>
</evidence>
<sequence length="233" mass="25776">MKWSFVIQQKFKTAIILGGMMCMIVAATLISRMNMQGIDKSFSSIYQDRLIPATNIIYLTENLYGKRLSLEKFLLSDEMCNSEEIAAGLSSHNNHIDSLIKAFEKTYLVDQEAKSLGAFKNRVAEYALLEKVIINLYASGHVAAGKELFEGAGARTFQSTIHNLNELTSIQSRVGQELMKETKSDMASFSLISFLQIALAIIIGLIVIVLVQNSTIISKSKASKDSGGYFNLN</sequence>
<keyword evidence="4" id="KW-1185">Reference proteome</keyword>
<keyword evidence="1" id="KW-0472">Membrane</keyword>
<dbReference type="RefSeq" id="WP_115833357.1">
    <property type="nucleotide sequence ID" value="NZ_QNUL01000026.1"/>
</dbReference>
<organism evidence="3 4">
    <name type="scientific">Dyadobacter luteus</name>
    <dbReference type="NCBI Taxonomy" id="2259619"/>
    <lineage>
        <taxon>Bacteria</taxon>
        <taxon>Pseudomonadati</taxon>
        <taxon>Bacteroidota</taxon>
        <taxon>Cytophagia</taxon>
        <taxon>Cytophagales</taxon>
        <taxon>Spirosomataceae</taxon>
        <taxon>Dyadobacter</taxon>
    </lineage>
</organism>
<evidence type="ECO:0000259" key="2">
    <source>
        <dbReference type="Pfam" id="PF12729"/>
    </source>
</evidence>
<name>A0A3D8Y581_9BACT</name>
<evidence type="ECO:0000313" key="4">
    <source>
        <dbReference type="Proteomes" id="UP000256373"/>
    </source>
</evidence>
<reference evidence="3 4" key="1">
    <citation type="submission" date="2018-07" db="EMBL/GenBank/DDBJ databases">
        <title>Dyadobacter roseus sp. nov., isolated from rose rhizosphere soil.</title>
        <authorList>
            <person name="Chen L."/>
        </authorList>
    </citation>
    <scope>NUCLEOTIDE SEQUENCE [LARGE SCALE GENOMIC DNA]</scope>
    <source>
        <strain evidence="3 4">RS19</strain>
    </source>
</reference>
<dbReference type="Pfam" id="PF12729">
    <property type="entry name" value="4HB_MCP_1"/>
    <property type="match status" value="1"/>
</dbReference>
<proteinExistence type="predicted"/>
<dbReference type="InterPro" id="IPR024478">
    <property type="entry name" value="HlyB_4HB_MCP"/>
</dbReference>
<keyword evidence="1" id="KW-0812">Transmembrane</keyword>
<dbReference type="AlphaFoldDB" id="A0A3D8Y581"/>
<gene>
    <name evidence="3" type="ORF">DSL64_23320</name>
</gene>
<feature type="transmembrane region" description="Helical" evidence="1">
    <location>
        <begin position="189"/>
        <end position="211"/>
    </location>
</feature>
<protein>
    <recommendedName>
        <fullName evidence="2">Chemotaxis methyl-accepting receptor HlyB-like 4HB MCP domain-containing protein</fullName>
    </recommendedName>
</protein>
<feature type="domain" description="Chemotaxis methyl-accepting receptor HlyB-like 4HB MCP" evidence="2">
    <location>
        <begin position="6"/>
        <end position="184"/>
    </location>
</feature>
<comment type="caution">
    <text evidence="3">The sequence shown here is derived from an EMBL/GenBank/DDBJ whole genome shotgun (WGS) entry which is preliminary data.</text>
</comment>
<dbReference type="Proteomes" id="UP000256373">
    <property type="component" value="Unassembled WGS sequence"/>
</dbReference>
<feature type="transmembrane region" description="Helical" evidence="1">
    <location>
        <begin position="12"/>
        <end position="30"/>
    </location>
</feature>
<accession>A0A3D8Y581</accession>
<evidence type="ECO:0000256" key="1">
    <source>
        <dbReference type="SAM" id="Phobius"/>
    </source>
</evidence>
<dbReference type="OrthoDB" id="1438991at2"/>
<keyword evidence="1" id="KW-1133">Transmembrane helix</keyword>
<dbReference type="EMBL" id="QNUL01000026">
    <property type="protein sequence ID" value="REA57670.1"/>
    <property type="molecule type" value="Genomic_DNA"/>
</dbReference>